<accession>A0AAP0IKC1</accession>
<feature type="compositionally biased region" description="Basic residues" evidence="1">
    <location>
        <begin position="29"/>
        <end position="39"/>
    </location>
</feature>
<feature type="region of interest" description="Disordered" evidence="1">
    <location>
        <begin position="14"/>
        <end position="49"/>
    </location>
</feature>
<evidence type="ECO:0000256" key="1">
    <source>
        <dbReference type="SAM" id="MobiDB-lite"/>
    </source>
</evidence>
<dbReference type="AlphaFoldDB" id="A0AAP0IKC1"/>
<comment type="caution">
    <text evidence="2">The sequence shown here is derived from an EMBL/GenBank/DDBJ whole genome shotgun (WGS) entry which is preliminary data.</text>
</comment>
<feature type="compositionally biased region" description="Polar residues" evidence="1">
    <location>
        <begin position="17"/>
        <end position="28"/>
    </location>
</feature>
<gene>
    <name evidence="2" type="ORF">Sjap_016020</name>
</gene>
<evidence type="ECO:0000313" key="3">
    <source>
        <dbReference type="Proteomes" id="UP001417504"/>
    </source>
</evidence>
<name>A0AAP0IKC1_9MAGN</name>
<proteinExistence type="predicted"/>
<sequence length="49" mass="5885">MYYKSAEARYNILSKRATFSQRKQQPSKGRQRPHKKDHRTKAEITTAYK</sequence>
<dbReference type="EMBL" id="JBBNAE010000006">
    <property type="protein sequence ID" value="KAK9117073.1"/>
    <property type="molecule type" value="Genomic_DNA"/>
</dbReference>
<protein>
    <submittedName>
        <fullName evidence="2">Uncharacterized protein</fullName>
    </submittedName>
</protein>
<evidence type="ECO:0000313" key="2">
    <source>
        <dbReference type="EMBL" id="KAK9117073.1"/>
    </source>
</evidence>
<keyword evidence="3" id="KW-1185">Reference proteome</keyword>
<reference evidence="2 3" key="1">
    <citation type="submission" date="2024-01" db="EMBL/GenBank/DDBJ databases">
        <title>Genome assemblies of Stephania.</title>
        <authorList>
            <person name="Yang L."/>
        </authorList>
    </citation>
    <scope>NUCLEOTIDE SEQUENCE [LARGE SCALE GENOMIC DNA]</scope>
    <source>
        <strain evidence="2">QJT</strain>
        <tissue evidence="2">Leaf</tissue>
    </source>
</reference>
<dbReference type="Proteomes" id="UP001417504">
    <property type="component" value="Unassembled WGS sequence"/>
</dbReference>
<organism evidence="2 3">
    <name type="scientific">Stephania japonica</name>
    <dbReference type="NCBI Taxonomy" id="461633"/>
    <lineage>
        <taxon>Eukaryota</taxon>
        <taxon>Viridiplantae</taxon>
        <taxon>Streptophyta</taxon>
        <taxon>Embryophyta</taxon>
        <taxon>Tracheophyta</taxon>
        <taxon>Spermatophyta</taxon>
        <taxon>Magnoliopsida</taxon>
        <taxon>Ranunculales</taxon>
        <taxon>Menispermaceae</taxon>
        <taxon>Menispermoideae</taxon>
        <taxon>Cissampelideae</taxon>
        <taxon>Stephania</taxon>
    </lineage>
</organism>